<keyword evidence="2" id="KW-1185">Reference proteome</keyword>
<organism evidence="1 2">
    <name type="scientific">Phlebotomus papatasi</name>
    <name type="common">Sandfly</name>
    <dbReference type="NCBI Taxonomy" id="29031"/>
    <lineage>
        <taxon>Eukaryota</taxon>
        <taxon>Metazoa</taxon>
        <taxon>Ecdysozoa</taxon>
        <taxon>Arthropoda</taxon>
        <taxon>Hexapoda</taxon>
        <taxon>Insecta</taxon>
        <taxon>Pterygota</taxon>
        <taxon>Neoptera</taxon>
        <taxon>Endopterygota</taxon>
        <taxon>Diptera</taxon>
        <taxon>Nematocera</taxon>
        <taxon>Psychodoidea</taxon>
        <taxon>Psychodidae</taxon>
        <taxon>Phlebotomus</taxon>
        <taxon>Phlebotomus</taxon>
    </lineage>
</organism>
<dbReference type="CDD" id="cd00866">
    <property type="entry name" value="PEBP_euk"/>
    <property type="match status" value="1"/>
</dbReference>
<dbReference type="InterPro" id="IPR036610">
    <property type="entry name" value="PEBP-like_sf"/>
</dbReference>
<dbReference type="Proteomes" id="UP000092462">
    <property type="component" value="Unassembled WGS sequence"/>
</dbReference>
<dbReference type="Pfam" id="PF01161">
    <property type="entry name" value="PBP"/>
    <property type="match status" value="1"/>
</dbReference>
<evidence type="ECO:0000313" key="2">
    <source>
        <dbReference type="Proteomes" id="UP000092462"/>
    </source>
</evidence>
<dbReference type="EnsemblMetazoa" id="PPAI009909-RA">
    <property type="protein sequence ID" value="PPAI009909-PA"/>
    <property type="gene ID" value="PPAI009909"/>
</dbReference>
<dbReference type="PANTHER" id="PTHR11362:SF82">
    <property type="entry name" value="PHOSPHATIDYLETHANOLAMINE-BINDING PROTEIN 4"/>
    <property type="match status" value="1"/>
</dbReference>
<evidence type="ECO:0000313" key="1">
    <source>
        <dbReference type="EnsemblMetazoa" id="PPAI009909-PA"/>
    </source>
</evidence>
<dbReference type="VEuPathDB" id="VectorBase:PPAI009909"/>
<dbReference type="VEuPathDB" id="VectorBase:PPAPM1_003579"/>
<sequence>MEVSEVKHWLVGNIPGDDISRGQVIAEYIGSAPTDGSGYHRYVFIVYEQPNGPIEFNEPFSSDQDFSFRPFFHLQRFALRYNLGKPLAGNLYFATFDESVPILRAQLGIL</sequence>
<reference evidence="1" key="1">
    <citation type="submission" date="2022-08" db="UniProtKB">
        <authorList>
            <consortium name="EnsemblMetazoa"/>
        </authorList>
    </citation>
    <scope>IDENTIFICATION</scope>
    <source>
        <strain evidence="1">Israel</strain>
    </source>
</reference>
<dbReference type="SUPFAM" id="SSF49777">
    <property type="entry name" value="PEBP-like"/>
    <property type="match status" value="1"/>
</dbReference>
<protein>
    <submittedName>
        <fullName evidence="1">Uncharacterized protein</fullName>
    </submittedName>
</protein>
<dbReference type="PANTHER" id="PTHR11362">
    <property type="entry name" value="PHOSPHATIDYLETHANOLAMINE-BINDING PROTEIN"/>
    <property type="match status" value="1"/>
</dbReference>
<dbReference type="Gene3D" id="3.90.280.10">
    <property type="entry name" value="PEBP-like"/>
    <property type="match status" value="1"/>
</dbReference>
<name>A0A1B0DN64_PHLPP</name>
<dbReference type="InterPro" id="IPR035810">
    <property type="entry name" value="PEBP_euk"/>
</dbReference>
<dbReference type="EMBL" id="AJVK01017334">
    <property type="status" value="NOT_ANNOTATED_CDS"/>
    <property type="molecule type" value="Genomic_DNA"/>
</dbReference>
<accession>A0A1B0DN64</accession>
<proteinExistence type="predicted"/>
<dbReference type="InterPro" id="IPR008914">
    <property type="entry name" value="PEBP"/>
</dbReference>
<dbReference type="AlphaFoldDB" id="A0A1B0DN64"/>